<evidence type="ECO:0000313" key="8">
    <source>
        <dbReference type="EMBL" id="VEL36758.1"/>
    </source>
</evidence>
<dbReference type="AlphaFoldDB" id="A0A3S5B566"/>
<evidence type="ECO:0000256" key="4">
    <source>
        <dbReference type="ARBA" id="ARBA00022790"/>
    </source>
</evidence>
<accession>A0A3S5B566</accession>
<keyword evidence="4" id="KW-0736">Signalosome</keyword>
<organism evidence="8 9">
    <name type="scientific">Protopolystoma xenopodis</name>
    <dbReference type="NCBI Taxonomy" id="117903"/>
    <lineage>
        <taxon>Eukaryota</taxon>
        <taxon>Metazoa</taxon>
        <taxon>Spiralia</taxon>
        <taxon>Lophotrochozoa</taxon>
        <taxon>Platyhelminthes</taxon>
        <taxon>Monogenea</taxon>
        <taxon>Polyopisthocotylea</taxon>
        <taxon>Polystomatidea</taxon>
        <taxon>Polystomatidae</taxon>
        <taxon>Protopolystoma</taxon>
    </lineage>
</organism>
<comment type="caution">
    <text evidence="8">The sequence shown here is derived from an EMBL/GenBank/DDBJ whole genome shotgun (WGS) entry which is preliminary data.</text>
</comment>
<evidence type="ECO:0000313" key="9">
    <source>
        <dbReference type="Proteomes" id="UP000784294"/>
    </source>
</evidence>
<evidence type="ECO:0000256" key="3">
    <source>
        <dbReference type="ARBA" id="ARBA00022490"/>
    </source>
</evidence>
<dbReference type="InterPro" id="IPR045135">
    <property type="entry name" value="Rpn7_N"/>
</dbReference>
<keyword evidence="9" id="KW-1185">Reference proteome</keyword>
<dbReference type="PANTHER" id="PTHR14145">
    <property type="entry name" value="26S PROTESOME SUBUNIT 6"/>
    <property type="match status" value="1"/>
</dbReference>
<sequence length="262" mass="27557">MCLNVIKVAIFQRAWSHVSAHVIRAENLSEVRESALAAAAAASTTSMGTSGTNSGSSLATATTSSKRASTRLASGSSASSSRPITGGVLGLIPTPPGSAGAASAGSIASAFSAAGCGQTYRDAMAQARTQLAIAGGLVELATSNYRGAANYFLMANYDHLESPGRYSLITPSDLAYYVTLCCLATFDRPELACRVMGSPNFRLLLEAEPVCREVLTSFHVQADYATCLQRLHSVKDVLQLDIFLADHVNILCREIRSRAICQ</sequence>
<dbReference type="GO" id="GO:0005737">
    <property type="term" value="C:cytoplasm"/>
    <property type="evidence" value="ECO:0007669"/>
    <property type="project" value="UniProtKB-SubCell"/>
</dbReference>
<dbReference type="OrthoDB" id="422427at2759"/>
<dbReference type="InterPro" id="IPR019585">
    <property type="entry name" value="Rpn7/CSN1"/>
</dbReference>
<protein>
    <recommendedName>
        <fullName evidence="7">26S proteasome regulatory subunit Rpn7 N-terminal domain-containing protein</fullName>
    </recommendedName>
</protein>
<evidence type="ECO:0000256" key="5">
    <source>
        <dbReference type="ARBA" id="ARBA00023242"/>
    </source>
</evidence>
<dbReference type="GO" id="GO:0008180">
    <property type="term" value="C:COP9 signalosome"/>
    <property type="evidence" value="ECO:0007669"/>
    <property type="project" value="UniProtKB-KW"/>
</dbReference>
<comment type="subcellular location">
    <subcellularLocation>
        <location evidence="2">Cytoplasm</location>
    </subcellularLocation>
    <subcellularLocation>
        <location evidence="1">Nucleus</location>
    </subcellularLocation>
</comment>
<evidence type="ECO:0000256" key="1">
    <source>
        <dbReference type="ARBA" id="ARBA00004123"/>
    </source>
</evidence>
<dbReference type="EMBL" id="CAAALY010253100">
    <property type="protein sequence ID" value="VEL36758.1"/>
    <property type="molecule type" value="Genomic_DNA"/>
</dbReference>
<evidence type="ECO:0000259" key="7">
    <source>
        <dbReference type="Pfam" id="PF10602"/>
    </source>
</evidence>
<dbReference type="PANTHER" id="PTHR14145:SF2">
    <property type="entry name" value="COP9 SIGNALOSOME COMPLEX SUBUNIT 1"/>
    <property type="match status" value="1"/>
</dbReference>
<dbReference type="Proteomes" id="UP000784294">
    <property type="component" value="Unassembled WGS sequence"/>
</dbReference>
<feature type="region of interest" description="Disordered" evidence="6">
    <location>
        <begin position="45"/>
        <end position="82"/>
    </location>
</feature>
<feature type="domain" description="26S proteasome regulatory subunit Rpn7 N-terminal" evidence="7">
    <location>
        <begin position="1"/>
        <end position="191"/>
    </location>
</feature>
<dbReference type="Pfam" id="PF10602">
    <property type="entry name" value="RPN7"/>
    <property type="match status" value="1"/>
</dbReference>
<dbReference type="Gene3D" id="1.25.40.570">
    <property type="match status" value="2"/>
</dbReference>
<keyword evidence="3" id="KW-0963">Cytoplasm</keyword>
<name>A0A3S5B566_9PLAT</name>
<evidence type="ECO:0000256" key="2">
    <source>
        <dbReference type="ARBA" id="ARBA00004496"/>
    </source>
</evidence>
<reference evidence="8" key="1">
    <citation type="submission" date="2018-11" db="EMBL/GenBank/DDBJ databases">
        <authorList>
            <consortium name="Pathogen Informatics"/>
        </authorList>
    </citation>
    <scope>NUCLEOTIDE SEQUENCE</scope>
</reference>
<keyword evidence="5" id="KW-0539">Nucleus</keyword>
<evidence type="ECO:0000256" key="6">
    <source>
        <dbReference type="SAM" id="MobiDB-lite"/>
    </source>
</evidence>
<gene>
    <name evidence="8" type="ORF">PXEA_LOCUS30198</name>
</gene>
<proteinExistence type="predicted"/>